<evidence type="ECO:0000256" key="4">
    <source>
        <dbReference type="ARBA" id="ARBA00022764"/>
    </source>
</evidence>
<gene>
    <name evidence="8" type="ORF">CAL27_17720</name>
</gene>
<dbReference type="SUPFAM" id="SSF49354">
    <property type="entry name" value="PapD-like"/>
    <property type="match status" value="1"/>
</dbReference>
<evidence type="ECO:0000313" key="9">
    <source>
        <dbReference type="Proteomes" id="UP000216354"/>
    </source>
</evidence>
<dbReference type="Pfam" id="PF00345">
    <property type="entry name" value="PapD_N"/>
    <property type="match status" value="1"/>
</dbReference>
<reference evidence="8 9" key="1">
    <citation type="submission" date="2017-05" db="EMBL/GenBank/DDBJ databases">
        <title>Complete and WGS of Bordetella genogroups.</title>
        <authorList>
            <person name="Spilker T."/>
            <person name="Lipuma J."/>
        </authorList>
    </citation>
    <scope>NUCLEOTIDE SEQUENCE [LARGE SCALE GENOMIC DNA]</scope>
    <source>
        <strain evidence="8 9">AU9795</strain>
    </source>
</reference>
<evidence type="ECO:0000259" key="6">
    <source>
        <dbReference type="Pfam" id="PF00345"/>
    </source>
</evidence>
<dbReference type="InterPro" id="IPR008962">
    <property type="entry name" value="PapD-like_sf"/>
</dbReference>
<dbReference type="Gene3D" id="2.60.40.10">
    <property type="entry name" value="Immunoglobulins"/>
    <property type="match status" value="2"/>
</dbReference>
<dbReference type="Proteomes" id="UP000216354">
    <property type="component" value="Unassembled WGS sequence"/>
</dbReference>
<organism evidence="8 9">
    <name type="scientific">Bordetella genomosp. 1</name>
    <dbReference type="NCBI Taxonomy" id="1395607"/>
    <lineage>
        <taxon>Bacteria</taxon>
        <taxon>Pseudomonadati</taxon>
        <taxon>Pseudomonadota</taxon>
        <taxon>Betaproteobacteria</taxon>
        <taxon>Burkholderiales</taxon>
        <taxon>Alcaligenaceae</taxon>
        <taxon>Bordetella</taxon>
    </lineage>
</organism>
<sequence>MSLNIQCLRSSLALLVGACAVVSTVGAPARASVLVGGTRVILREKDREASISIKNTGTSPYVVQAWIDDGQGNRKTPFVLTPPLSRLDGGTENVLRIMRVSATLPADRESVFWLNVKEIPERPQEDNVLQIAMRTRIKLFYRPGALPGTPAEARAQLRWAVAPGPQGHGAVLRIGNPSPYHVTFTALTVNGGAQQINANMVPPRGEASYPLTVVKAPQAVDVTFTTINDYGGETPVERVHVPAASEPVAAPLTLVAPPAARH</sequence>
<protein>
    <submittedName>
        <fullName evidence="8">P pilus assembly chaperone PapD</fullName>
    </submittedName>
</protein>
<keyword evidence="9" id="KW-1185">Reference proteome</keyword>
<comment type="caution">
    <text evidence="8">The sequence shown here is derived from an EMBL/GenBank/DDBJ whole genome shotgun (WGS) entry which is preliminary data.</text>
</comment>
<dbReference type="InterPro" id="IPR016148">
    <property type="entry name" value="Pili_assmbl_chaperone_C"/>
</dbReference>
<keyword evidence="3" id="KW-0732">Signal</keyword>
<dbReference type="InterPro" id="IPR016147">
    <property type="entry name" value="Pili_assmbl_chaperone_N"/>
</dbReference>
<comment type="subcellular location">
    <subcellularLocation>
        <location evidence="1">Periplasm</location>
    </subcellularLocation>
</comment>
<dbReference type="PANTHER" id="PTHR30251:SF2">
    <property type="entry name" value="FIMBRIAL CHAPERONE YADV-RELATED"/>
    <property type="match status" value="1"/>
</dbReference>
<dbReference type="PANTHER" id="PTHR30251">
    <property type="entry name" value="PILUS ASSEMBLY CHAPERONE"/>
    <property type="match status" value="1"/>
</dbReference>
<keyword evidence="4" id="KW-0574">Periplasm</keyword>
<accession>A0ABX4EVR8</accession>
<dbReference type="SUPFAM" id="SSF49584">
    <property type="entry name" value="Periplasmic chaperone C-domain"/>
    <property type="match status" value="1"/>
</dbReference>
<comment type="similarity">
    <text evidence="2">Belongs to the periplasmic pilus chaperone family.</text>
</comment>
<dbReference type="InterPro" id="IPR050643">
    <property type="entry name" value="Periplasmic_pilus_chap"/>
</dbReference>
<dbReference type="InterPro" id="IPR001829">
    <property type="entry name" value="Pili_assmbl_chaperone_bac"/>
</dbReference>
<evidence type="ECO:0000256" key="3">
    <source>
        <dbReference type="ARBA" id="ARBA00022729"/>
    </source>
</evidence>
<name>A0ABX4EVR8_9BORD</name>
<evidence type="ECO:0000259" key="7">
    <source>
        <dbReference type="Pfam" id="PF02753"/>
    </source>
</evidence>
<dbReference type="Pfam" id="PF02753">
    <property type="entry name" value="PapD_C"/>
    <property type="match status" value="1"/>
</dbReference>
<keyword evidence="5" id="KW-0143">Chaperone</keyword>
<dbReference type="InterPro" id="IPR013783">
    <property type="entry name" value="Ig-like_fold"/>
</dbReference>
<feature type="domain" description="Pili assembly chaperone C-terminal" evidence="7">
    <location>
        <begin position="176"/>
        <end position="234"/>
    </location>
</feature>
<evidence type="ECO:0000313" key="8">
    <source>
        <dbReference type="EMBL" id="OZI58533.1"/>
    </source>
</evidence>
<dbReference type="RefSeq" id="WP_094832320.1">
    <property type="nucleotide sequence ID" value="NZ_NEVR01000004.1"/>
</dbReference>
<dbReference type="EMBL" id="NEVR01000004">
    <property type="protein sequence ID" value="OZI58533.1"/>
    <property type="molecule type" value="Genomic_DNA"/>
</dbReference>
<evidence type="ECO:0000256" key="5">
    <source>
        <dbReference type="ARBA" id="ARBA00023186"/>
    </source>
</evidence>
<evidence type="ECO:0000256" key="2">
    <source>
        <dbReference type="ARBA" id="ARBA00007399"/>
    </source>
</evidence>
<dbReference type="PRINTS" id="PR00969">
    <property type="entry name" value="CHAPERONPILI"/>
</dbReference>
<evidence type="ECO:0000256" key="1">
    <source>
        <dbReference type="ARBA" id="ARBA00004418"/>
    </source>
</evidence>
<feature type="domain" description="Pili assembly chaperone N-terminal" evidence="6">
    <location>
        <begin position="33"/>
        <end position="146"/>
    </location>
</feature>
<dbReference type="InterPro" id="IPR036316">
    <property type="entry name" value="Pili_assmbl_chap_C_dom_sf"/>
</dbReference>
<proteinExistence type="inferred from homology"/>